<dbReference type="SUPFAM" id="SSF82866">
    <property type="entry name" value="Multidrug efflux transporter AcrB transmembrane domain"/>
    <property type="match status" value="2"/>
</dbReference>
<dbReference type="AlphaFoldDB" id="A0AAU7CE71"/>
<dbReference type="Pfam" id="PF03176">
    <property type="entry name" value="MMPL"/>
    <property type="match status" value="2"/>
</dbReference>
<comment type="similarity">
    <text evidence="2">Belongs to the resistance-nodulation-cell division (RND) (TC 2.A.6) family. MmpL subfamily.</text>
</comment>
<feature type="domain" description="Membrane transport protein MMPL" evidence="9">
    <location>
        <begin position="662"/>
        <end position="899"/>
    </location>
</feature>
<feature type="transmembrane region" description="Helical" evidence="8">
    <location>
        <begin position="192"/>
        <end position="209"/>
    </location>
</feature>
<dbReference type="PANTHER" id="PTHR33406:SF6">
    <property type="entry name" value="MEMBRANE PROTEIN YDGH-RELATED"/>
    <property type="match status" value="1"/>
</dbReference>
<evidence type="ECO:0000256" key="4">
    <source>
        <dbReference type="ARBA" id="ARBA00022692"/>
    </source>
</evidence>
<evidence type="ECO:0000256" key="1">
    <source>
        <dbReference type="ARBA" id="ARBA00004651"/>
    </source>
</evidence>
<evidence type="ECO:0000256" key="5">
    <source>
        <dbReference type="ARBA" id="ARBA00022989"/>
    </source>
</evidence>
<evidence type="ECO:0000256" key="8">
    <source>
        <dbReference type="SAM" id="Phobius"/>
    </source>
</evidence>
<keyword evidence="5 8" id="KW-1133">Transmembrane helix</keyword>
<proteinExistence type="inferred from homology"/>
<dbReference type="GO" id="GO:0005886">
    <property type="term" value="C:plasma membrane"/>
    <property type="evidence" value="ECO:0007669"/>
    <property type="project" value="UniProtKB-SubCell"/>
</dbReference>
<feature type="transmembrane region" description="Helical" evidence="8">
    <location>
        <begin position="323"/>
        <end position="346"/>
    </location>
</feature>
<dbReference type="Gene3D" id="1.20.1640.10">
    <property type="entry name" value="Multidrug efflux transporter AcrB transmembrane domain"/>
    <property type="match status" value="2"/>
</dbReference>
<dbReference type="RefSeq" id="WP_406696558.1">
    <property type="nucleotide sequence ID" value="NZ_CP155447.1"/>
</dbReference>
<protein>
    <submittedName>
        <fullName evidence="10">MMPL family transporter</fullName>
    </submittedName>
</protein>
<keyword evidence="4 8" id="KW-0812">Transmembrane</keyword>
<dbReference type="InterPro" id="IPR050545">
    <property type="entry name" value="Mycobact_MmpL"/>
</dbReference>
<feature type="region of interest" description="Disordered" evidence="7">
    <location>
        <begin position="569"/>
        <end position="597"/>
    </location>
</feature>
<feature type="transmembrane region" description="Helical" evidence="8">
    <location>
        <begin position="730"/>
        <end position="748"/>
    </location>
</feature>
<sequence length="916" mass="98859">MNLDFWRRLACRRPGWVVSGWFAAAIVIGLFAPNLTKLAAEGQAKLLGRDSESLKVAQVVAKVWPDQGYESMAIVGFHRPGGLTDSDREYASQLAKKFAAPSRPREILRVLGPDSQPEVADRLLSRDKSLELVAVPMRLAFVAPRTQEAVAWLQATAASPSLSTPNGLEILWSGDAVLGRDYMASVQTSLDRAALVTVFLLFVVLLAVYRSIWLALVPLVTIGLSLVITRGILAWMTQFGWEISPLVELFLVAILFGTGTDFCLFISWRFGEHFNPDNPRGAMQATLESSSLALLTSAGTVIVGLSLMGTTHFKLFSSTGPSVAIGLVLTLMATLTLTPALLVLLAGLRPRSFSGLTAPSSGVWEKLGRLAMARPLLSWGLALLFMTPLALLSLRADFVQDLMTELPEQTRSVQCLRLIAEKFEPGMMAPLTVVLESDADLRSSEGLALIDDVSRFLTLQRRLVEVRSATQPLGRTETLARARLASRLGEVNEGFVRMASGAGELRKGLIEGAAKIQAALWLERTTGLKLMNEASTASSLGGVNPAPTNAGNLLSQGFRQASAAFVGSSPWSARKPTTEPEKISPLPNGALKPEQPRQSMLRDLSRAAEGAAQIEEGAARAHREVSSILADPVGRRALDRLLIDAQTLRDNPDLGKSFSAYITKSGRRARIDLVQADRVFSAGAMDQVQTLRQRLNDFLGEVEGMKVKATIGGANAESADIRALTRSDQIQSWFVVPIGVFLVLLVALRDPLACLNLVATMILTYMFALGASHLVFVTLLGAEGLDWKVPYFLFVLLVAVGVDYNVFLMDRVREESSRLGLRAGIVQAIAKTGGLITSAAAITACSFASFLSSPLGSLRQLGFALVVGITLDAVLVRPILVPCGHWLLSRLRLARNVRSDQRATLGPVGQYVHVGD</sequence>
<feature type="transmembrane region" description="Helical" evidence="8">
    <location>
        <begin position="249"/>
        <end position="271"/>
    </location>
</feature>
<evidence type="ECO:0000259" key="9">
    <source>
        <dbReference type="Pfam" id="PF03176"/>
    </source>
</evidence>
<name>A0AAU7CE71_9BACT</name>
<feature type="transmembrane region" description="Helical" evidence="8">
    <location>
        <begin position="789"/>
        <end position="807"/>
    </location>
</feature>
<feature type="transmembrane region" description="Helical" evidence="8">
    <location>
        <begin position="15"/>
        <end position="32"/>
    </location>
</feature>
<feature type="transmembrane region" description="Helical" evidence="8">
    <location>
        <begin position="863"/>
        <end position="888"/>
    </location>
</feature>
<accession>A0AAU7CE71</accession>
<gene>
    <name evidence="10" type="ORF">V5E97_36805</name>
</gene>
<feature type="transmembrane region" description="Helical" evidence="8">
    <location>
        <begin position="828"/>
        <end position="851"/>
    </location>
</feature>
<feature type="transmembrane region" description="Helical" evidence="8">
    <location>
        <begin position="216"/>
        <end position="237"/>
    </location>
</feature>
<feature type="transmembrane region" description="Helical" evidence="8">
    <location>
        <begin position="755"/>
        <end position="777"/>
    </location>
</feature>
<feature type="domain" description="Membrane transport protein MMPL" evidence="9">
    <location>
        <begin position="46"/>
        <end position="376"/>
    </location>
</feature>
<evidence type="ECO:0000313" key="10">
    <source>
        <dbReference type="EMBL" id="XBH03817.1"/>
    </source>
</evidence>
<evidence type="ECO:0000256" key="7">
    <source>
        <dbReference type="SAM" id="MobiDB-lite"/>
    </source>
</evidence>
<keyword evidence="6 8" id="KW-0472">Membrane</keyword>
<dbReference type="PANTHER" id="PTHR33406">
    <property type="entry name" value="MEMBRANE PROTEIN MJ1562-RELATED"/>
    <property type="match status" value="1"/>
</dbReference>
<keyword evidence="3" id="KW-1003">Cell membrane</keyword>
<evidence type="ECO:0000256" key="6">
    <source>
        <dbReference type="ARBA" id="ARBA00023136"/>
    </source>
</evidence>
<organism evidence="10">
    <name type="scientific">Singulisphaera sp. Ch08</name>
    <dbReference type="NCBI Taxonomy" id="3120278"/>
    <lineage>
        <taxon>Bacteria</taxon>
        <taxon>Pseudomonadati</taxon>
        <taxon>Planctomycetota</taxon>
        <taxon>Planctomycetia</taxon>
        <taxon>Isosphaerales</taxon>
        <taxon>Isosphaeraceae</taxon>
        <taxon>Singulisphaera</taxon>
    </lineage>
</organism>
<feature type="transmembrane region" description="Helical" evidence="8">
    <location>
        <begin position="292"/>
        <end position="311"/>
    </location>
</feature>
<evidence type="ECO:0000256" key="3">
    <source>
        <dbReference type="ARBA" id="ARBA00022475"/>
    </source>
</evidence>
<comment type="subcellular location">
    <subcellularLocation>
        <location evidence="1">Cell membrane</location>
        <topology evidence="1">Multi-pass membrane protein</topology>
    </subcellularLocation>
</comment>
<feature type="transmembrane region" description="Helical" evidence="8">
    <location>
        <begin position="376"/>
        <end position="394"/>
    </location>
</feature>
<evidence type="ECO:0000256" key="2">
    <source>
        <dbReference type="ARBA" id="ARBA00010157"/>
    </source>
</evidence>
<dbReference type="EMBL" id="CP155447">
    <property type="protein sequence ID" value="XBH03817.1"/>
    <property type="molecule type" value="Genomic_DNA"/>
</dbReference>
<reference evidence="10" key="1">
    <citation type="submission" date="2024-05" db="EMBL/GenBank/DDBJ databases">
        <title>Planctomycetes of the genus Singulisphaera possess chitinolytic capabilities.</title>
        <authorList>
            <person name="Ivanova A."/>
        </authorList>
    </citation>
    <scope>NUCLEOTIDE SEQUENCE</scope>
    <source>
        <strain evidence="10">Ch08T</strain>
    </source>
</reference>
<dbReference type="InterPro" id="IPR004869">
    <property type="entry name" value="MMPL_dom"/>
</dbReference>